<evidence type="ECO:0000313" key="5">
    <source>
        <dbReference type="Proteomes" id="UP000464718"/>
    </source>
</evidence>
<reference evidence="1" key="1">
    <citation type="journal article" date="2018" name="Genome Biol.">
        <title>SKESA: strategic k-mer extension for scrupulous assemblies.</title>
        <authorList>
            <person name="Souvorov A."/>
            <person name="Agarwala R."/>
            <person name="Lipman D.J."/>
        </authorList>
    </citation>
    <scope>NUCLEOTIDE SEQUENCE</scope>
    <source>
        <strain evidence="1">1930</strain>
    </source>
</reference>
<reference evidence="2 5" key="2">
    <citation type="submission" date="2018-12" db="EMBL/GenBank/DDBJ databases">
        <title>Genomic insights into the evolutionary origins and pathogenicity of five Vibrio parahaemolyticus strains isolated from the shrimp with acute hepatopancreatic necrosis disease (AHPND).</title>
        <authorList>
            <person name="Yang Q."/>
            <person name="Dong X."/>
            <person name="Xie G."/>
            <person name="Fu S."/>
            <person name="Zou P."/>
            <person name="Sun J."/>
            <person name="Wang Y."/>
            <person name="Huang J."/>
        </authorList>
    </citation>
    <scope>NUCLEOTIDE SEQUENCE [LARGE SCALE GENOMIC DNA]</scope>
    <source>
        <strain evidence="2 5">20160303005-1</strain>
    </source>
</reference>
<evidence type="ECO:0000313" key="4">
    <source>
        <dbReference type="Proteomes" id="UP000321504"/>
    </source>
</evidence>
<dbReference type="Proteomes" id="UP000856022">
    <property type="component" value="Unassembled WGS sequence"/>
</dbReference>
<accession>A0A2R9VNF9</accession>
<reference evidence="3 4" key="3">
    <citation type="submission" date="2019-08" db="EMBL/GenBank/DDBJ databases">
        <title>Emerging of two pre-pandemic pathogenic O4:KUT lineages of Vibrio parahaemolyticus in coastal eastern China.</title>
        <authorList>
            <person name="Yu H."/>
        </authorList>
    </citation>
    <scope>NUCLEOTIDE SEQUENCE [LARGE SCALE GENOMIC DNA]</scope>
    <source>
        <strain evidence="3 4">HZ17-383</strain>
    </source>
</reference>
<evidence type="ECO:0000313" key="1">
    <source>
        <dbReference type="EMBL" id="HAS6678440.1"/>
    </source>
</evidence>
<gene>
    <name evidence="2" type="ORF">EHC69_04395</name>
    <name evidence="3" type="ORF">FVP01_16810</name>
    <name evidence="1" type="ORF">I7278_16670</name>
</gene>
<protein>
    <submittedName>
        <fullName evidence="1">Uncharacterized protein</fullName>
    </submittedName>
</protein>
<name>A0A2R9VNF9_VIBPH</name>
<dbReference type="EMBL" id="VRMQ01000003">
    <property type="protein sequence ID" value="TXN15613.1"/>
    <property type="molecule type" value="Genomic_DNA"/>
</dbReference>
<dbReference type="AlphaFoldDB" id="A0A2R9VNF9"/>
<dbReference type="Proteomes" id="UP000464718">
    <property type="component" value="Chromosome i"/>
</dbReference>
<dbReference type="EMBL" id="DACQKT010000008">
    <property type="protein sequence ID" value="HAS6678440.1"/>
    <property type="molecule type" value="Genomic_DNA"/>
</dbReference>
<evidence type="ECO:0000313" key="2">
    <source>
        <dbReference type="EMBL" id="QHH08642.1"/>
    </source>
</evidence>
<dbReference type="Proteomes" id="UP000321504">
    <property type="component" value="Unassembled WGS sequence"/>
</dbReference>
<organism evidence="1">
    <name type="scientific">Vibrio parahaemolyticus</name>
    <dbReference type="NCBI Taxonomy" id="670"/>
    <lineage>
        <taxon>Bacteria</taxon>
        <taxon>Pseudomonadati</taxon>
        <taxon>Pseudomonadota</taxon>
        <taxon>Gammaproteobacteria</taxon>
        <taxon>Vibrionales</taxon>
        <taxon>Vibrionaceae</taxon>
        <taxon>Vibrio</taxon>
    </lineage>
</organism>
<evidence type="ECO:0000313" key="3">
    <source>
        <dbReference type="EMBL" id="TXN15613.1"/>
    </source>
</evidence>
<sequence>MAPFSILLLCRHTFCNITVAACGHYHLVIHISLQVLMFFLLKRHLLE</sequence>
<reference evidence="1" key="4">
    <citation type="submission" date="2019-12" db="EMBL/GenBank/DDBJ databases">
        <authorList>
            <consortium name="NCBI Pathogen Detection Project"/>
        </authorList>
    </citation>
    <scope>NUCLEOTIDE SEQUENCE</scope>
    <source>
        <strain evidence="1">1930</strain>
    </source>
</reference>
<dbReference type="EMBL" id="CP034298">
    <property type="protein sequence ID" value="QHH08642.1"/>
    <property type="molecule type" value="Genomic_DNA"/>
</dbReference>
<proteinExistence type="predicted"/>